<reference evidence="2 3" key="1">
    <citation type="journal article" date="2019" name="Commun. Biol.">
        <title>The bagworm genome reveals a unique fibroin gene that provides high tensile strength.</title>
        <authorList>
            <person name="Kono N."/>
            <person name="Nakamura H."/>
            <person name="Ohtoshi R."/>
            <person name="Tomita M."/>
            <person name="Numata K."/>
            <person name="Arakawa K."/>
        </authorList>
    </citation>
    <scope>NUCLEOTIDE SEQUENCE [LARGE SCALE GENOMIC DNA]</scope>
</reference>
<keyword evidence="3" id="KW-1185">Reference proteome</keyword>
<dbReference type="Proteomes" id="UP000299102">
    <property type="component" value="Unassembled WGS sequence"/>
</dbReference>
<evidence type="ECO:0000256" key="1">
    <source>
        <dbReference type="SAM" id="MobiDB-lite"/>
    </source>
</evidence>
<dbReference type="EMBL" id="BGZK01002803">
    <property type="protein sequence ID" value="GBP96567.1"/>
    <property type="molecule type" value="Genomic_DNA"/>
</dbReference>
<protein>
    <submittedName>
        <fullName evidence="2">Uncharacterized protein</fullName>
    </submittedName>
</protein>
<dbReference type="AlphaFoldDB" id="A0A4C2ACH8"/>
<name>A0A4C2ACH8_EUMVA</name>
<feature type="region of interest" description="Disordered" evidence="1">
    <location>
        <begin position="154"/>
        <end position="176"/>
    </location>
</feature>
<sequence length="176" mass="18713">MPARGNFAQRSASDIVVAHSPPSAHTPFVARFPFSVIISSNNSSEFTHLRGLFPFRNGNPRRGGPLSANETRAVDATGNGIGVPIMQLERKPPSRISRGRSPLRERRAGESSAFSFSFIISDTGICPSIDASLAARLALTGRVSPVSIGAGYTYRGGATSAGRRTPRRNLPPRPAS</sequence>
<proteinExistence type="predicted"/>
<organism evidence="2 3">
    <name type="scientific">Eumeta variegata</name>
    <name type="common">Bagworm moth</name>
    <name type="synonym">Eumeta japonica</name>
    <dbReference type="NCBI Taxonomy" id="151549"/>
    <lineage>
        <taxon>Eukaryota</taxon>
        <taxon>Metazoa</taxon>
        <taxon>Ecdysozoa</taxon>
        <taxon>Arthropoda</taxon>
        <taxon>Hexapoda</taxon>
        <taxon>Insecta</taxon>
        <taxon>Pterygota</taxon>
        <taxon>Neoptera</taxon>
        <taxon>Endopterygota</taxon>
        <taxon>Lepidoptera</taxon>
        <taxon>Glossata</taxon>
        <taxon>Ditrysia</taxon>
        <taxon>Tineoidea</taxon>
        <taxon>Psychidae</taxon>
        <taxon>Oiketicinae</taxon>
        <taxon>Eumeta</taxon>
    </lineage>
</organism>
<evidence type="ECO:0000313" key="3">
    <source>
        <dbReference type="Proteomes" id="UP000299102"/>
    </source>
</evidence>
<accession>A0A4C2ACH8</accession>
<comment type="caution">
    <text evidence="2">The sequence shown here is derived from an EMBL/GenBank/DDBJ whole genome shotgun (WGS) entry which is preliminary data.</text>
</comment>
<gene>
    <name evidence="2" type="ORF">EVAR_68839_1</name>
</gene>
<evidence type="ECO:0000313" key="2">
    <source>
        <dbReference type="EMBL" id="GBP96567.1"/>
    </source>
</evidence>